<accession>A0A8H6RMX2</accession>
<evidence type="ECO:0000256" key="1">
    <source>
        <dbReference type="ARBA" id="ARBA00022664"/>
    </source>
</evidence>
<feature type="non-terminal residue" evidence="4">
    <location>
        <position position="1"/>
    </location>
</feature>
<keyword evidence="1" id="KW-0507">mRNA processing</keyword>
<dbReference type="GO" id="GO:0006397">
    <property type="term" value="P:mRNA processing"/>
    <property type="evidence" value="ECO:0007669"/>
    <property type="project" value="UniProtKB-KW"/>
</dbReference>
<dbReference type="InterPro" id="IPR002483">
    <property type="entry name" value="PWI_dom"/>
</dbReference>
<dbReference type="AlphaFoldDB" id="A0A8H6RMX2"/>
<keyword evidence="5" id="KW-1185">Reference proteome</keyword>
<organism evidence="4 5">
    <name type="scientific">Pseudocercospora fuligena</name>
    <dbReference type="NCBI Taxonomy" id="685502"/>
    <lineage>
        <taxon>Eukaryota</taxon>
        <taxon>Fungi</taxon>
        <taxon>Dikarya</taxon>
        <taxon>Ascomycota</taxon>
        <taxon>Pezizomycotina</taxon>
        <taxon>Dothideomycetes</taxon>
        <taxon>Dothideomycetidae</taxon>
        <taxon>Mycosphaerellales</taxon>
        <taxon>Mycosphaerellaceae</taxon>
        <taxon>Pseudocercospora</taxon>
    </lineage>
</organism>
<evidence type="ECO:0000256" key="2">
    <source>
        <dbReference type="SAM" id="MobiDB-lite"/>
    </source>
</evidence>
<dbReference type="SMART" id="SM00311">
    <property type="entry name" value="PWI"/>
    <property type="match status" value="1"/>
</dbReference>
<comment type="caution">
    <text evidence="4">The sequence shown here is derived from an EMBL/GenBank/DDBJ whole genome shotgun (WGS) entry which is preliminary data.</text>
</comment>
<dbReference type="OrthoDB" id="163257at2759"/>
<dbReference type="GO" id="GO:0005681">
    <property type="term" value="C:spliceosomal complex"/>
    <property type="evidence" value="ECO:0007669"/>
    <property type="project" value="TreeGrafter"/>
</dbReference>
<feature type="compositionally biased region" description="Basic residues" evidence="2">
    <location>
        <begin position="365"/>
        <end position="376"/>
    </location>
</feature>
<dbReference type="PROSITE" id="PS51025">
    <property type="entry name" value="PWI"/>
    <property type="match status" value="1"/>
</dbReference>
<name>A0A8H6RMX2_9PEZI</name>
<protein>
    <submittedName>
        <fullName evidence="4">Serine/arginine repetitive matrix protein 1</fullName>
    </submittedName>
</protein>
<evidence type="ECO:0000259" key="3">
    <source>
        <dbReference type="PROSITE" id="PS51025"/>
    </source>
</evidence>
<feature type="compositionally biased region" description="Basic residues" evidence="2">
    <location>
        <begin position="207"/>
        <end position="216"/>
    </location>
</feature>
<feature type="compositionally biased region" description="Polar residues" evidence="2">
    <location>
        <begin position="397"/>
        <end position="418"/>
    </location>
</feature>
<evidence type="ECO:0000313" key="4">
    <source>
        <dbReference type="EMBL" id="KAF7195286.1"/>
    </source>
</evidence>
<dbReference type="InterPro" id="IPR052225">
    <property type="entry name" value="Ser/Arg_repetitive_matrix"/>
</dbReference>
<reference evidence="4" key="1">
    <citation type="submission" date="2020-04" db="EMBL/GenBank/DDBJ databases">
        <title>Draft genome resource of the tomato pathogen Pseudocercospora fuligena.</title>
        <authorList>
            <person name="Zaccaron A."/>
        </authorList>
    </citation>
    <scope>NUCLEOTIDE SEQUENCE</scope>
    <source>
        <strain evidence="4">PF001</strain>
    </source>
</reference>
<dbReference type="GO" id="GO:0003723">
    <property type="term" value="F:RNA binding"/>
    <property type="evidence" value="ECO:0007669"/>
    <property type="project" value="TreeGrafter"/>
</dbReference>
<feature type="compositionally biased region" description="Basic residues" evidence="2">
    <location>
        <begin position="342"/>
        <end position="357"/>
    </location>
</feature>
<feature type="region of interest" description="Disordered" evidence="2">
    <location>
        <begin position="177"/>
        <end position="431"/>
    </location>
</feature>
<proteinExistence type="predicted"/>
<dbReference type="Gene3D" id="1.20.1390.10">
    <property type="entry name" value="PWI domain"/>
    <property type="match status" value="1"/>
</dbReference>
<feature type="domain" description="PWI" evidence="3">
    <location>
        <begin position="64"/>
        <end position="163"/>
    </location>
</feature>
<feature type="compositionally biased region" description="Low complexity" evidence="2">
    <location>
        <begin position="270"/>
        <end position="280"/>
    </location>
</feature>
<dbReference type="InterPro" id="IPR036483">
    <property type="entry name" value="PWI_dom_sf"/>
</dbReference>
<feature type="compositionally biased region" description="Basic residues" evidence="2">
    <location>
        <begin position="314"/>
        <end position="329"/>
    </location>
</feature>
<evidence type="ECO:0000313" key="5">
    <source>
        <dbReference type="Proteomes" id="UP000660729"/>
    </source>
</evidence>
<gene>
    <name evidence="4" type="ORF">HII31_03492</name>
</gene>
<dbReference type="Pfam" id="PF01480">
    <property type="entry name" value="PWI"/>
    <property type="match status" value="1"/>
</dbReference>
<feature type="compositionally biased region" description="Basic and acidic residues" evidence="2">
    <location>
        <begin position="217"/>
        <end position="227"/>
    </location>
</feature>
<feature type="compositionally biased region" description="Basic residues" evidence="2">
    <location>
        <begin position="281"/>
        <end position="290"/>
    </location>
</feature>
<dbReference type="EMBL" id="JABCIY010000041">
    <property type="protein sequence ID" value="KAF7195286.1"/>
    <property type="molecule type" value="Genomic_DNA"/>
</dbReference>
<dbReference type="PANTHER" id="PTHR23148">
    <property type="entry name" value="SERINE/ARGININE REGULATED NUCLEAR MATRIX PROTEIN"/>
    <property type="match status" value="1"/>
</dbReference>
<sequence>QTATSHLFQFSPALAAALIRVSFLHLPYASPTSFCQFHFLDLYTLTDKMSAALKTGADARAMRMTKYPDIFNKKVDMTKVNMPVIKKWVSDEIAKILNSDDDVVTEMIFTIIEGSKTPNIKQLQNDITGFLDKDAAPFCLELWKLCLSAQDSPNGIPKELLEAKKLELIQERIAEDKAREEARQREADERERERELARVRERERGQRGRGGRGGRGRGRDRSSDRRPMSRGSRSPPPRRGGRDSRSGIDSYVPGGGRGGRDNPLRRRRSPSYGRSPSRSRSPPRRRRRRNSSSDQSRSRTPPRRRNRSSSNGPARRRSRSPPPRRRRRSPSYSDDSRSPPDRRRRRPSRSRSPPRRRARDDSSRSRSRTPAAKRHSRESGDLIASGSRKNEYRLSREGSTYSAASDGNRRGSQSSEQPANGGAKDQVSNGA</sequence>
<dbReference type="GO" id="GO:0048024">
    <property type="term" value="P:regulation of mRNA splicing, via spliceosome"/>
    <property type="evidence" value="ECO:0007669"/>
    <property type="project" value="TreeGrafter"/>
</dbReference>
<dbReference type="PANTHER" id="PTHR23148:SF0">
    <property type="entry name" value="SERINE_ARGININE REPETITIVE MATRIX PROTEIN 1"/>
    <property type="match status" value="1"/>
</dbReference>
<dbReference type="Proteomes" id="UP000660729">
    <property type="component" value="Unassembled WGS sequence"/>
</dbReference>
<feature type="compositionally biased region" description="Basic and acidic residues" evidence="2">
    <location>
        <begin position="177"/>
        <end position="206"/>
    </location>
</feature>
<dbReference type="SUPFAM" id="SSF101233">
    <property type="entry name" value="PWI domain"/>
    <property type="match status" value="1"/>
</dbReference>